<organism evidence="1 2">
    <name type="scientific">Rhipicephalus microplus</name>
    <name type="common">Cattle tick</name>
    <name type="synonym">Boophilus microplus</name>
    <dbReference type="NCBI Taxonomy" id="6941"/>
    <lineage>
        <taxon>Eukaryota</taxon>
        <taxon>Metazoa</taxon>
        <taxon>Ecdysozoa</taxon>
        <taxon>Arthropoda</taxon>
        <taxon>Chelicerata</taxon>
        <taxon>Arachnida</taxon>
        <taxon>Acari</taxon>
        <taxon>Parasitiformes</taxon>
        <taxon>Ixodida</taxon>
        <taxon>Ixodoidea</taxon>
        <taxon>Ixodidae</taxon>
        <taxon>Rhipicephalinae</taxon>
        <taxon>Rhipicephalus</taxon>
        <taxon>Boophilus</taxon>
    </lineage>
</organism>
<accession>A0A9J6D498</accession>
<dbReference type="EMBL" id="JABSTU010000011">
    <property type="protein sequence ID" value="KAH8008671.1"/>
    <property type="molecule type" value="Genomic_DNA"/>
</dbReference>
<dbReference type="AlphaFoldDB" id="A0A9J6D498"/>
<dbReference type="Proteomes" id="UP000821866">
    <property type="component" value="Chromosome 9"/>
</dbReference>
<protein>
    <recommendedName>
        <fullName evidence="3">Tick transposon</fullName>
    </recommendedName>
</protein>
<reference evidence="1" key="2">
    <citation type="submission" date="2021-09" db="EMBL/GenBank/DDBJ databases">
        <authorList>
            <person name="Jia N."/>
            <person name="Wang J."/>
            <person name="Shi W."/>
            <person name="Du L."/>
            <person name="Sun Y."/>
            <person name="Zhan W."/>
            <person name="Jiang J."/>
            <person name="Wang Q."/>
            <person name="Zhang B."/>
            <person name="Ji P."/>
            <person name="Sakyi L.B."/>
            <person name="Cui X."/>
            <person name="Yuan T."/>
            <person name="Jiang B."/>
            <person name="Yang W."/>
            <person name="Lam T.T.-Y."/>
            <person name="Chang Q."/>
            <person name="Ding S."/>
            <person name="Wang X."/>
            <person name="Zhu J."/>
            <person name="Ruan X."/>
            <person name="Zhao L."/>
            <person name="Wei J."/>
            <person name="Que T."/>
            <person name="Du C."/>
            <person name="Cheng J."/>
            <person name="Dai P."/>
            <person name="Han X."/>
            <person name="Huang E."/>
            <person name="Gao Y."/>
            <person name="Liu J."/>
            <person name="Shao H."/>
            <person name="Ye R."/>
            <person name="Li L."/>
            <person name="Wei W."/>
            <person name="Wang X."/>
            <person name="Wang C."/>
            <person name="Huo Q."/>
            <person name="Li W."/>
            <person name="Guo W."/>
            <person name="Chen H."/>
            <person name="Chen S."/>
            <person name="Zhou L."/>
            <person name="Zhou L."/>
            <person name="Ni X."/>
            <person name="Tian J."/>
            <person name="Zhou Y."/>
            <person name="Sheng Y."/>
            <person name="Liu T."/>
            <person name="Pan Y."/>
            <person name="Xia L."/>
            <person name="Li J."/>
            <person name="Zhao F."/>
            <person name="Cao W."/>
        </authorList>
    </citation>
    <scope>NUCLEOTIDE SEQUENCE</scope>
    <source>
        <strain evidence="1">Rmic-2018</strain>
        <tissue evidence="1">Larvae</tissue>
    </source>
</reference>
<sequence length="338" mass="37464">MIFASLPRRKKQTCQSGQEVVTLGNASIPPGVKSALEKGPKFCEPPKLDQVELLSLVRSTAARASVDNRDRCIQEGVDCLLPTKQTGASRQPSVIKSLRAADLKLLQADKEGGFVLAPTTVYKEKADAAVTENFQVANVKPSKVKATASKLCEEAGLQKLASSVRAARGVNLSVFFSAKTHKPEVPFRVIVSEQGTWQRLVGRYLQRSLSVLPVEDPCLIRKPQIVSEFLQQECPSEVSFFSVDVKDLYYSLPMDQVCAEWPENRNATMSEPPDRQKVIEKYLQGLRHDDGYSHGYLKSDEELKLFERSLAAVNKRYAVRTSRDLSKSSKCEDVSIAS</sequence>
<name>A0A9J6D498_RHIMP</name>
<evidence type="ECO:0000313" key="1">
    <source>
        <dbReference type="EMBL" id="KAH8008671.1"/>
    </source>
</evidence>
<evidence type="ECO:0000313" key="2">
    <source>
        <dbReference type="Proteomes" id="UP000821866"/>
    </source>
</evidence>
<proteinExistence type="predicted"/>
<dbReference type="VEuPathDB" id="VectorBase:LOC119177831"/>
<gene>
    <name evidence="1" type="ORF">HPB51_000701</name>
</gene>
<reference evidence="1" key="1">
    <citation type="journal article" date="2020" name="Cell">
        <title>Large-Scale Comparative Analyses of Tick Genomes Elucidate Their Genetic Diversity and Vector Capacities.</title>
        <authorList>
            <consortium name="Tick Genome and Microbiome Consortium (TIGMIC)"/>
            <person name="Jia N."/>
            <person name="Wang J."/>
            <person name="Shi W."/>
            <person name="Du L."/>
            <person name="Sun Y."/>
            <person name="Zhan W."/>
            <person name="Jiang J.F."/>
            <person name="Wang Q."/>
            <person name="Zhang B."/>
            <person name="Ji P."/>
            <person name="Bell-Sakyi L."/>
            <person name="Cui X.M."/>
            <person name="Yuan T.T."/>
            <person name="Jiang B.G."/>
            <person name="Yang W.F."/>
            <person name="Lam T.T."/>
            <person name="Chang Q.C."/>
            <person name="Ding S.J."/>
            <person name="Wang X.J."/>
            <person name="Zhu J.G."/>
            <person name="Ruan X.D."/>
            <person name="Zhao L."/>
            <person name="Wei J.T."/>
            <person name="Ye R.Z."/>
            <person name="Que T.C."/>
            <person name="Du C.H."/>
            <person name="Zhou Y.H."/>
            <person name="Cheng J.X."/>
            <person name="Dai P.F."/>
            <person name="Guo W.B."/>
            <person name="Han X.H."/>
            <person name="Huang E.J."/>
            <person name="Li L.F."/>
            <person name="Wei W."/>
            <person name="Gao Y.C."/>
            <person name="Liu J.Z."/>
            <person name="Shao H.Z."/>
            <person name="Wang X."/>
            <person name="Wang C.C."/>
            <person name="Yang T.C."/>
            <person name="Huo Q.B."/>
            <person name="Li W."/>
            <person name="Chen H.Y."/>
            <person name="Chen S.E."/>
            <person name="Zhou L.G."/>
            <person name="Ni X.B."/>
            <person name="Tian J.H."/>
            <person name="Sheng Y."/>
            <person name="Liu T."/>
            <person name="Pan Y.S."/>
            <person name="Xia L.Y."/>
            <person name="Li J."/>
            <person name="Zhao F."/>
            <person name="Cao W.C."/>
        </authorList>
    </citation>
    <scope>NUCLEOTIDE SEQUENCE</scope>
    <source>
        <strain evidence="1">Rmic-2018</strain>
    </source>
</reference>
<keyword evidence="2" id="KW-1185">Reference proteome</keyword>
<comment type="caution">
    <text evidence="1">The sequence shown here is derived from an EMBL/GenBank/DDBJ whole genome shotgun (WGS) entry which is preliminary data.</text>
</comment>
<evidence type="ECO:0008006" key="3">
    <source>
        <dbReference type="Google" id="ProtNLM"/>
    </source>
</evidence>